<keyword evidence="4" id="KW-1185">Reference proteome</keyword>
<feature type="compositionally biased region" description="Polar residues" evidence="2">
    <location>
        <begin position="481"/>
        <end position="500"/>
    </location>
</feature>
<dbReference type="RefSeq" id="XP_026616073.1">
    <property type="nucleotide sequence ID" value="XM_026758796.1"/>
</dbReference>
<feature type="compositionally biased region" description="Polar residues" evidence="2">
    <location>
        <begin position="369"/>
        <end position="378"/>
    </location>
</feature>
<dbReference type="VEuPathDB" id="FungiDB:CDV56_105177"/>
<evidence type="ECO:0000256" key="1">
    <source>
        <dbReference type="SAM" id="Coils"/>
    </source>
</evidence>
<feature type="region of interest" description="Disordered" evidence="2">
    <location>
        <begin position="277"/>
        <end position="304"/>
    </location>
</feature>
<proteinExistence type="predicted"/>
<evidence type="ECO:0000313" key="4">
    <source>
        <dbReference type="Proteomes" id="UP000215305"/>
    </source>
</evidence>
<protein>
    <recommendedName>
        <fullName evidence="5">Yippee/Mis18/Cereblon domain-containing protein</fullName>
    </recommendedName>
</protein>
<organism evidence="3 4">
    <name type="scientific">Aspergillus thermomutatus</name>
    <name type="common">Neosartorya pseudofischeri</name>
    <dbReference type="NCBI Taxonomy" id="41047"/>
    <lineage>
        <taxon>Eukaryota</taxon>
        <taxon>Fungi</taxon>
        <taxon>Dikarya</taxon>
        <taxon>Ascomycota</taxon>
        <taxon>Pezizomycotina</taxon>
        <taxon>Eurotiomycetes</taxon>
        <taxon>Eurotiomycetidae</taxon>
        <taxon>Eurotiales</taxon>
        <taxon>Aspergillaceae</taxon>
        <taxon>Aspergillus</taxon>
        <taxon>Aspergillus subgen. Fumigati</taxon>
    </lineage>
</organism>
<feature type="compositionally biased region" description="Polar residues" evidence="2">
    <location>
        <begin position="387"/>
        <end position="398"/>
    </location>
</feature>
<dbReference type="OrthoDB" id="4187489at2759"/>
<feature type="coiled-coil region" evidence="1">
    <location>
        <begin position="215"/>
        <end position="249"/>
    </location>
</feature>
<evidence type="ECO:0000256" key="2">
    <source>
        <dbReference type="SAM" id="MobiDB-lite"/>
    </source>
</evidence>
<evidence type="ECO:0000313" key="3">
    <source>
        <dbReference type="EMBL" id="RHZ60445.1"/>
    </source>
</evidence>
<feature type="region of interest" description="Disordered" evidence="2">
    <location>
        <begin position="325"/>
        <end position="550"/>
    </location>
</feature>
<name>A0A397HBH3_ASPTH</name>
<dbReference type="GeneID" id="38127151"/>
<feature type="compositionally biased region" description="Polar residues" evidence="2">
    <location>
        <begin position="530"/>
        <end position="541"/>
    </location>
</feature>
<accession>A0A397HBH3</accession>
<keyword evidence="1" id="KW-0175">Coiled coil</keyword>
<dbReference type="EMBL" id="NKHU02000052">
    <property type="protein sequence ID" value="RHZ60445.1"/>
    <property type="molecule type" value="Genomic_DNA"/>
</dbReference>
<comment type="caution">
    <text evidence="3">The sequence shown here is derived from an EMBL/GenBank/DDBJ whole genome shotgun (WGS) entry which is preliminary data.</text>
</comment>
<feature type="compositionally biased region" description="Polar residues" evidence="2">
    <location>
        <begin position="410"/>
        <end position="451"/>
    </location>
</feature>
<gene>
    <name evidence="3" type="ORF">CDV56_105177</name>
</gene>
<sequence>MDLSKLARPAILCQCSRCSSSLAALENEWAKLSNSYAVAAGWLSVELHRISISTEKKQVPQNSEMSLLRGRILQEIACKLCQQKLGVLCALDDGPNIFWKLSKVSFREIVTMRTVEPLFNGSLERLIRPTPKESTTSRALISTGPHEVDRDPMSMEQQIQHQGVIIDHISNSVNNLHDTMSELKHSFTALRIELNGPGRLSSDISGPHGSDFDMIRTVLKELKSKAEEIETLKLEIQALKLKNRYMEEQTTRHPTATLGVESTAMPEVRSPGLLQASRKRPWPDSFPSGRTEPIADSFEEEEDDTFGDFSLADMHVQSVKIPLKEPEPVRAITDSSRHQIPPESPRLRIEVTRSRQHTPHYDNMIEDAQATTVDTQQPAVVKRPRISNPTDRPSSSGNTERRKPGRPRKSFSQSAQPEFSQTPKQTPLSEQSVNVGTGSQTEQVPLNTSPSEAPEARQRGSTRSRTLRSRSRPPSARQSGNGISQPMNGDQNTSEGSLSLATEEVSQHSNKEGGSQPQSHETDSTKENLPASTNVKAPSINNDDERRKAQVAARDLMARLAMQREEAMETEEGR</sequence>
<feature type="compositionally biased region" description="Basic residues" evidence="2">
    <location>
        <begin position="460"/>
        <end position="471"/>
    </location>
</feature>
<dbReference type="Proteomes" id="UP000215305">
    <property type="component" value="Unassembled WGS sequence"/>
</dbReference>
<dbReference type="AlphaFoldDB" id="A0A397HBH3"/>
<reference evidence="3" key="1">
    <citation type="submission" date="2018-08" db="EMBL/GenBank/DDBJ databases">
        <title>Draft genome sequence of azole-resistant Aspergillus thermomutatus (Neosartorya pseudofischeri) strain HMR AF 39, isolated from a human nasal aspirate.</title>
        <authorList>
            <person name="Parent-Michaud M."/>
            <person name="Dufresne P.J."/>
            <person name="Fournier E."/>
            <person name="Martineau C."/>
            <person name="Moreira S."/>
            <person name="Perkins V."/>
            <person name="De Repentigny L."/>
            <person name="Dufresne S.F."/>
        </authorList>
    </citation>
    <scope>NUCLEOTIDE SEQUENCE [LARGE SCALE GENOMIC DNA]</scope>
    <source>
        <strain evidence="3">HMR AF 39</strain>
    </source>
</reference>
<evidence type="ECO:0008006" key="5">
    <source>
        <dbReference type="Google" id="ProtNLM"/>
    </source>
</evidence>